<proteinExistence type="predicted"/>
<reference evidence="2 3" key="1">
    <citation type="submission" date="2023-07" db="EMBL/GenBank/DDBJ databases">
        <title>Sequencing the genomes of 1000 actinobacteria strains.</title>
        <authorList>
            <person name="Klenk H.-P."/>
        </authorList>
    </citation>
    <scope>NUCLEOTIDE SEQUENCE [LARGE SCALE GENOMIC DNA]</scope>
    <source>
        <strain evidence="2 3">DSM 45554</strain>
    </source>
</reference>
<dbReference type="RefSeq" id="WP_274997385.1">
    <property type="nucleotide sequence ID" value="NZ_JAJQQP010000015.1"/>
</dbReference>
<accession>A0ABU2CUU0</accession>
<dbReference type="EMBL" id="JAVDYE010000001">
    <property type="protein sequence ID" value="MDR7385102.1"/>
    <property type="molecule type" value="Genomic_DNA"/>
</dbReference>
<evidence type="ECO:0000256" key="1">
    <source>
        <dbReference type="SAM" id="MobiDB-lite"/>
    </source>
</evidence>
<organism evidence="2 3">
    <name type="scientific">Promicromonospora iranensis</name>
    <dbReference type="NCBI Taxonomy" id="1105144"/>
    <lineage>
        <taxon>Bacteria</taxon>
        <taxon>Bacillati</taxon>
        <taxon>Actinomycetota</taxon>
        <taxon>Actinomycetes</taxon>
        <taxon>Micrococcales</taxon>
        <taxon>Promicromonosporaceae</taxon>
        <taxon>Promicromonospora</taxon>
    </lineage>
</organism>
<evidence type="ECO:0000313" key="3">
    <source>
        <dbReference type="Proteomes" id="UP001183585"/>
    </source>
</evidence>
<keyword evidence="3" id="KW-1185">Reference proteome</keyword>
<feature type="compositionally biased region" description="Low complexity" evidence="1">
    <location>
        <begin position="24"/>
        <end position="36"/>
    </location>
</feature>
<dbReference type="Proteomes" id="UP001183585">
    <property type="component" value="Unassembled WGS sequence"/>
</dbReference>
<sequence>MTDQPGYDPAEDPDADPDQLNPRTGAAAGMGDTAATQTVGDEPDADADPESLNPRTGDHAHPEE</sequence>
<gene>
    <name evidence="2" type="ORF">J2S48_004617</name>
</gene>
<protein>
    <submittedName>
        <fullName evidence="2">Uncharacterized protein</fullName>
    </submittedName>
</protein>
<evidence type="ECO:0000313" key="2">
    <source>
        <dbReference type="EMBL" id="MDR7385102.1"/>
    </source>
</evidence>
<feature type="region of interest" description="Disordered" evidence="1">
    <location>
        <begin position="1"/>
        <end position="64"/>
    </location>
</feature>
<name>A0ABU2CUU0_9MICO</name>
<comment type="caution">
    <text evidence="2">The sequence shown here is derived from an EMBL/GenBank/DDBJ whole genome shotgun (WGS) entry which is preliminary data.</text>
</comment>